<dbReference type="InterPro" id="IPR018247">
    <property type="entry name" value="EF_Hand_1_Ca_BS"/>
</dbReference>
<dbReference type="InterPro" id="IPR028846">
    <property type="entry name" value="Recoverin"/>
</dbReference>
<dbReference type="InterPro" id="IPR002048">
    <property type="entry name" value="EF_hand_dom"/>
</dbReference>
<dbReference type="Gene3D" id="1.10.238.10">
    <property type="entry name" value="EF-hand"/>
    <property type="match status" value="2"/>
</dbReference>
<reference evidence="8 9" key="1">
    <citation type="journal article" date="2023" name="Sci. Data">
        <title>Genome assembly of the Korean intertidal mud-creeper Batillaria attramentaria.</title>
        <authorList>
            <person name="Patra A.K."/>
            <person name="Ho P.T."/>
            <person name="Jun S."/>
            <person name="Lee S.J."/>
            <person name="Kim Y."/>
            <person name="Won Y.J."/>
        </authorList>
    </citation>
    <scope>NUCLEOTIDE SEQUENCE [LARGE SCALE GENOMIC DNA]</scope>
    <source>
        <strain evidence="8">Wonlab-2016</strain>
    </source>
</reference>
<feature type="domain" description="EF-hand" evidence="7">
    <location>
        <begin position="134"/>
        <end position="169"/>
    </location>
</feature>
<gene>
    <name evidence="8" type="ORF">BaRGS_00007335</name>
</gene>
<accession>A0ABD0LQL0</accession>
<protein>
    <recommendedName>
        <fullName evidence="7">EF-hand domain-containing protein</fullName>
    </recommendedName>
</protein>
<dbReference type="PROSITE" id="PS50222">
    <property type="entry name" value="EF_HAND_2"/>
    <property type="match status" value="2"/>
</dbReference>
<evidence type="ECO:0000256" key="3">
    <source>
        <dbReference type="ARBA" id="ARBA00022723"/>
    </source>
</evidence>
<evidence type="ECO:0000256" key="2">
    <source>
        <dbReference type="ARBA" id="ARBA00022707"/>
    </source>
</evidence>
<sequence length="191" mass="22319">GERDMGQTATKQQKLSNEQVKELRRHVSFSEEEIRDWWKEFTQSTRRTSAGELFLSEDEFVKVYNSVFPGKCDDFARHVFRTFDRNNDSRVVFREFLIGLSISGSMDTEKKLQWAFQAVFRMIGPMKPADITQSPEEMADEFFRELDRNGDDVISWQEFRDGADRYPMVLNMLQCGPPDEADENDVFASDN</sequence>
<keyword evidence="3" id="KW-0479">Metal-binding</keyword>
<evidence type="ECO:0000313" key="9">
    <source>
        <dbReference type="Proteomes" id="UP001519460"/>
    </source>
</evidence>
<dbReference type="PROSITE" id="PS00018">
    <property type="entry name" value="EF_HAND_1"/>
    <property type="match status" value="1"/>
</dbReference>
<comment type="caution">
    <text evidence="8">The sequence shown here is derived from an EMBL/GenBank/DDBJ whole genome shotgun (WGS) entry which is preliminary data.</text>
</comment>
<organism evidence="8 9">
    <name type="scientific">Batillaria attramentaria</name>
    <dbReference type="NCBI Taxonomy" id="370345"/>
    <lineage>
        <taxon>Eukaryota</taxon>
        <taxon>Metazoa</taxon>
        <taxon>Spiralia</taxon>
        <taxon>Lophotrochozoa</taxon>
        <taxon>Mollusca</taxon>
        <taxon>Gastropoda</taxon>
        <taxon>Caenogastropoda</taxon>
        <taxon>Sorbeoconcha</taxon>
        <taxon>Cerithioidea</taxon>
        <taxon>Batillariidae</taxon>
        <taxon>Batillaria</taxon>
    </lineage>
</organism>
<keyword evidence="6" id="KW-0449">Lipoprotein</keyword>
<feature type="domain" description="EF-hand" evidence="7">
    <location>
        <begin position="71"/>
        <end position="106"/>
    </location>
</feature>
<comment type="similarity">
    <text evidence="1">Belongs to the recoverin family.</text>
</comment>
<keyword evidence="9" id="KW-1185">Reference proteome</keyword>
<keyword evidence="2" id="KW-0519">Myristate</keyword>
<keyword evidence="4" id="KW-0677">Repeat</keyword>
<dbReference type="SUPFAM" id="SSF47473">
    <property type="entry name" value="EF-hand"/>
    <property type="match status" value="1"/>
</dbReference>
<name>A0ABD0LQL0_9CAEN</name>
<dbReference type="EMBL" id="JACVVK020000031">
    <property type="protein sequence ID" value="KAK7501531.1"/>
    <property type="molecule type" value="Genomic_DNA"/>
</dbReference>
<evidence type="ECO:0000313" key="8">
    <source>
        <dbReference type="EMBL" id="KAK7501531.1"/>
    </source>
</evidence>
<feature type="non-terminal residue" evidence="8">
    <location>
        <position position="1"/>
    </location>
</feature>
<dbReference type="Proteomes" id="UP001519460">
    <property type="component" value="Unassembled WGS sequence"/>
</dbReference>
<evidence type="ECO:0000256" key="6">
    <source>
        <dbReference type="ARBA" id="ARBA00023288"/>
    </source>
</evidence>
<dbReference type="PRINTS" id="PR00450">
    <property type="entry name" value="RECOVERIN"/>
</dbReference>
<dbReference type="PANTHER" id="PTHR23055:SF178">
    <property type="entry name" value="NEUROCALCIN HOMOLOG"/>
    <property type="match status" value="1"/>
</dbReference>
<proteinExistence type="inferred from homology"/>
<keyword evidence="5" id="KW-0106">Calcium</keyword>
<dbReference type="AlphaFoldDB" id="A0ABD0LQL0"/>
<evidence type="ECO:0000256" key="5">
    <source>
        <dbReference type="ARBA" id="ARBA00022837"/>
    </source>
</evidence>
<evidence type="ECO:0000256" key="1">
    <source>
        <dbReference type="ARBA" id="ARBA00006049"/>
    </source>
</evidence>
<evidence type="ECO:0000259" key="7">
    <source>
        <dbReference type="PROSITE" id="PS50222"/>
    </source>
</evidence>
<dbReference type="SMART" id="SM00054">
    <property type="entry name" value="EFh"/>
    <property type="match status" value="2"/>
</dbReference>
<dbReference type="GO" id="GO:0046872">
    <property type="term" value="F:metal ion binding"/>
    <property type="evidence" value="ECO:0007669"/>
    <property type="project" value="UniProtKB-KW"/>
</dbReference>
<dbReference type="InterPro" id="IPR011992">
    <property type="entry name" value="EF-hand-dom_pair"/>
</dbReference>
<evidence type="ECO:0000256" key="4">
    <source>
        <dbReference type="ARBA" id="ARBA00022737"/>
    </source>
</evidence>
<dbReference type="PANTHER" id="PTHR23055">
    <property type="entry name" value="CALCIUM BINDING PROTEINS"/>
    <property type="match status" value="1"/>
</dbReference>